<keyword evidence="6" id="KW-1185">Reference proteome</keyword>
<dbReference type="Gene3D" id="1.25.10.10">
    <property type="entry name" value="Leucine-rich Repeat Variant"/>
    <property type="match status" value="3"/>
</dbReference>
<proteinExistence type="inferred from homology"/>
<feature type="region of interest" description="Disordered" evidence="4">
    <location>
        <begin position="1"/>
        <end position="31"/>
    </location>
</feature>
<dbReference type="AlphaFoldDB" id="A0AAD7CX23"/>
<comment type="similarity">
    <text evidence="1">Belongs to the importin alpha family.</text>
</comment>
<evidence type="ECO:0000256" key="2">
    <source>
        <dbReference type="ARBA" id="ARBA00022448"/>
    </source>
</evidence>
<comment type="caution">
    <text evidence="5">The sequence shown here is derived from an EMBL/GenBank/DDBJ whole genome shotgun (WGS) entry which is preliminary data.</text>
</comment>
<dbReference type="SMART" id="SM00185">
    <property type="entry name" value="ARM"/>
    <property type="match status" value="10"/>
</dbReference>
<dbReference type="SUPFAM" id="SSF48371">
    <property type="entry name" value="ARM repeat"/>
    <property type="match status" value="2"/>
</dbReference>
<dbReference type="GO" id="GO:0015031">
    <property type="term" value="P:protein transport"/>
    <property type="evidence" value="ECO:0007669"/>
    <property type="project" value="UniProtKB-KW"/>
</dbReference>
<dbReference type="InterPro" id="IPR011989">
    <property type="entry name" value="ARM-like"/>
</dbReference>
<dbReference type="InterPro" id="IPR000225">
    <property type="entry name" value="Armadillo"/>
</dbReference>
<dbReference type="Proteomes" id="UP001221757">
    <property type="component" value="Unassembled WGS sequence"/>
</dbReference>
<organism evidence="5 6">
    <name type="scientific">Mycena rosella</name>
    <name type="common">Pink bonnet</name>
    <name type="synonym">Agaricus rosellus</name>
    <dbReference type="NCBI Taxonomy" id="1033263"/>
    <lineage>
        <taxon>Eukaryota</taxon>
        <taxon>Fungi</taxon>
        <taxon>Dikarya</taxon>
        <taxon>Basidiomycota</taxon>
        <taxon>Agaricomycotina</taxon>
        <taxon>Agaricomycetes</taxon>
        <taxon>Agaricomycetidae</taxon>
        <taxon>Agaricales</taxon>
        <taxon>Marasmiineae</taxon>
        <taxon>Mycenaceae</taxon>
        <taxon>Mycena</taxon>
    </lineage>
</organism>
<dbReference type="Pfam" id="PF00514">
    <property type="entry name" value="Arm"/>
    <property type="match status" value="1"/>
</dbReference>
<sequence>MQSYTSRSANSPPSMTSQASPQSLHSRWSDSHPVGATMSLHTAAKPVMKFMYHRQVLALVARTQANHLSEETMEIYSSYLAFKYVSHSTKTVLLKDLYERALSEGDTSAVVKSLRLQSVKELLGSPDALVRSSTCWMLGRLAYHGTAACATAMSALAVEISRWLVFLLRDTDSVGLQSAIYALSGMIIWPNGAQAAVDANILDYFKELLESSNVGVRKFTCWLLGGLARQKSAVLGVTLCVRLVSLLRDDDVEVIKTAMVEIWRISLRPQGARAVLDANVLHSFPGLLESPRGEVRKWACNILGALVRHDMVEGDVLAVQSCNQVVYLLRDESPNVAESAAYALFQITRGAMGVQAVLKANVLNRIPEELGCSNTQVRKWTSRILEGLGQQGTIPTAALAVKQIVLQPKMNIELSGRPPTRIEAPALIQPSMFSAPLLSTGMLALTRQRTPESVHSWWTDNNPAGATISLLESVKPLIKLLYHRQALNFMKHNRGIPLSAEATEVYSSYLGYRLVSRWTKTAILRELYERAASENEAHGVVNVLRLNVIEELLGSVDAKVRRATCWLLGKLASHEAVVVDILTALTPCPRLVSLLRDEHLKVIWSAADALSRISRTPKGAEAVVDANVLDDIPGLFESPDMQVRKSGCEMVGELTRHPSTATGVIDANLCLYLVSLLRDKSLEVIESAAGALVWMAEQSHGAKAAVDANALECLRELLESQHAQIRKCACWVLGRLAVQETTAMAVLSAAPCSGLIALLRDVNVEVAENAACALWEINQSPDGAQACLNAEIRHCTVGSSHTSDMQGGQRREISRFSIACPSCGTVLTDVEPRPMFYGEAGSQENEPRGSILTVDADF</sequence>
<feature type="compositionally biased region" description="Polar residues" evidence="4">
    <location>
        <begin position="1"/>
        <end position="26"/>
    </location>
</feature>
<keyword evidence="3" id="KW-0653">Protein transport</keyword>
<evidence type="ECO:0000313" key="5">
    <source>
        <dbReference type="EMBL" id="KAJ7668251.1"/>
    </source>
</evidence>
<dbReference type="InterPro" id="IPR016024">
    <property type="entry name" value="ARM-type_fold"/>
</dbReference>
<gene>
    <name evidence="5" type="ORF">B0H17DRAFT_1087999</name>
</gene>
<evidence type="ECO:0000256" key="1">
    <source>
        <dbReference type="ARBA" id="ARBA00010394"/>
    </source>
</evidence>
<name>A0AAD7CX23_MYCRO</name>
<dbReference type="PANTHER" id="PTHR23316">
    <property type="entry name" value="IMPORTIN ALPHA"/>
    <property type="match status" value="1"/>
</dbReference>
<protein>
    <submittedName>
        <fullName evidence="5">Armadillo-type protein</fullName>
    </submittedName>
</protein>
<feature type="region of interest" description="Disordered" evidence="4">
    <location>
        <begin position="837"/>
        <end position="858"/>
    </location>
</feature>
<evidence type="ECO:0000256" key="4">
    <source>
        <dbReference type="SAM" id="MobiDB-lite"/>
    </source>
</evidence>
<accession>A0AAD7CX23</accession>
<dbReference type="EMBL" id="JARKIE010000195">
    <property type="protein sequence ID" value="KAJ7668251.1"/>
    <property type="molecule type" value="Genomic_DNA"/>
</dbReference>
<keyword evidence="2" id="KW-0813">Transport</keyword>
<reference evidence="5" key="1">
    <citation type="submission" date="2023-03" db="EMBL/GenBank/DDBJ databases">
        <title>Massive genome expansion in bonnet fungi (Mycena s.s.) driven by repeated elements and novel gene families across ecological guilds.</title>
        <authorList>
            <consortium name="Lawrence Berkeley National Laboratory"/>
            <person name="Harder C.B."/>
            <person name="Miyauchi S."/>
            <person name="Viragh M."/>
            <person name="Kuo A."/>
            <person name="Thoen E."/>
            <person name="Andreopoulos B."/>
            <person name="Lu D."/>
            <person name="Skrede I."/>
            <person name="Drula E."/>
            <person name="Henrissat B."/>
            <person name="Morin E."/>
            <person name="Kohler A."/>
            <person name="Barry K."/>
            <person name="LaButti K."/>
            <person name="Morin E."/>
            <person name="Salamov A."/>
            <person name="Lipzen A."/>
            <person name="Mereny Z."/>
            <person name="Hegedus B."/>
            <person name="Baldrian P."/>
            <person name="Stursova M."/>
            <person name="Weitz H."/>
            <person name="Taylor A."/>
            <person name="Grigoriev I.V."/>
            <person name="Nagy L.G."/>
            <person name="Martin F."/>
            <person name="Kauserud H."/>
        </authorList>
    </citation>
    <scope>NUCLEOTIDE SEQUENCE</scope>
    <source>
        <strain evidence="5">CBHHK067</strain>
    </source>
</reference>
<evidence type="ECO:0000256" key="3">
    <source>
        <dbReference type="ARBA" id="ARBA00022927"/>
    </source>
</evidence>
<evidence type="ECO:0000313" key="6">
    <source>
        <dbReference type="Proteomes" id="UP001221757"/>
    </source>
</evidence>